<evidence type="ECO:0000256" key="6">
    <source>
        <dbReference type="ARBA" id="ARBA00023136"/>
    </source>
</evidence>
<name>A0ABZ2SRA8_9ENTE</name>
<evidence type="ECO:0000313" key="9">
    <source>
        <dbReference type="EMBL" id="WYJ78302.1"/>
    </source>
</evidence>
<reference evidence="9 10" key="2">
    <citation type="submission" date="2024-03" db="EMBL/GenBank/DDBJ databases">
        <title>The Genome Sequence of Enterococcus sp. DIV2402.</title>
        <authorList>
            <consortium name="The Broad Institute Genomics Platform"/>
            <consortium name="The Broad Institute Microbial Omics Core"/>
            <consortium name="The Broad Institute Genomic Center for Infectious Diseases"/>
            <person name="Earl A."/>
            <person name="Manson A."/>
            <person name="Gilmore M."/>
            <person name="Schwartman J."/>
            <person name="Shea T."/>
            <person name="Abouelleil A."/>
            <person name="Cao P."/>
            <person name="Chapman S."/>
            <person name="Cusick C."/>
            <person name="Young S."/>
            <person name="Neafsey D."/>
            <person name="Nusbaum C."/>
            <person name="Birren B."/>
        </authorList>
    </citation>
    <scope>NUCLEOTIDE SEQUENCE [LARGE SCALE GENOMIC DNA]</scope>
    <source>
        <strain evidence="9 10">DIV2402</strain>
    </source>
</reference>
<evidence type="ECO:0000256" key="4">
    <source>
        <dbReference type="ARBA" id="ARBA00022692"/>
    </source>
</evidence>
<dbReference type="GO" id="GO:0016740">
    <property type="term" value="F:transferase activity"/>
    <property type="evidence" value="ECO:0007669"/>
    <property type="project" value="UniProtKB-KW"/>
</dbReference>
<dbReference type="Gene3D" id="3.40.720.10">
    <property type="entry name" value="Alkaline Phosphatase, subunit A"/>
    <property type="match status" value="1"/>
</dbReference>
<keyword evidence="5 7" id="KW-1133">Transmembrane helix</keyword>
<dbReference type="PANTHER" id="PTHR47371">
    <property type="entry name" value="LIPOTEICHOIC ACID SYNTHASE"/>
    <property type="match status" value="1"/>
</dbReference>
<feature type="transmembrane region" description="Helical" evidence="7">
    <location>
        <begin position="54"/>
        <end position="82"/>
    </location>
</feature>
<sequence>MLIGLIILVAFVIKYAPETKKARRLSGLYIAFIYLSSIFFFYNQASISWDWGNIFLPLTGLPASALIVGATVFSIASIMGYFFHLVRSNRIQKTYTLTRRNWLAFLLSATLIFSGALAYSSSRWAMNGIGNMRFDQIVFAMTQPLNGSDPGQIQAFILQPLLEAVLWSTPLISLMYLFTTCNVQFGRKSISRRVLSTRLVWMLGLFGLVFGISMSAKEIGYADIKAYYFENTEIYENYYVDPKEVELKFPKKKRNLVYIFLESMESSYMSTDLGGSQEFNLLPNLSSLSETEGIHFSNTTQVGGGMLQVPGANQTASSMVAQTSGVPLRPSASFGLSDGSGANSAEYFPGAYSLGEILDKEGYNQTLLIGSKAEFAGRDKYFQQHGNYEIRDYYWAIEQGLIPEDYYVWWGYEDNKLFDFAKDTLNELSAKEEPFNFTMLTADTHFEDGYATEETPDLFGDQYSNVIHESDRQLMAFLSWMKEQPFYENTTVILCGDHLTMDSDFFDDLDPEYQRSVFNLFLNTNKKTVNNQNRQFSAMDMFPTTLSALGVKISGNRLGLGTNLFSKEPTIIEKLGYDTFESELMKRSKFYDEKLIMNEGTTESE</sequence>
<keyword evidence="10" id="KW-1185">Reference proteome</keyword>
<keyword evidence="9" id="KW-0808">Transferase</keyword>
<dbReference type="PANTHER" id="PTHR47371:SF3">
    <property type="entry name" value="PHOSPHOGLYCEROL TRANSFERASE I"/>
    <property type="match status" value="1"/>
</dbReference>
<evidence type="ECO:0000256" key="7">
    <source>
        <dbReference type="SAM" id="Phobius"/>
    </source>
</evidence>
<dbReference type="Pfam" id="PF00884">
    <property type="entry name" value="Sulfatase"/>
    <property type="match status" value="1"/>
</dbReference>
<keyword evidence="4 7" id="KW-0812">Transmembrane</keyword>
<evidence type="ECO:0000256" key="2">
    <source>
        <dbReference type="ARBA" id="ARBA00004936"/>
    </source>
</evidence>
<organism evidence="9 10">
    <name type="scientific">Candidatus Enterococcus lowellii</name>
    <dbReference type="NCBI Taxonomy" id="2230877"/>
    <lineage>
        <taxon>Bacteria</taxon>
        <taxon>Bacillati</taxon>
        <taxon>Bacillota</taxon>
        <taxon>Bacilli</taxon>
        <taxon>Lactobacillales</taxon>
        <taxon>Enterococcaceae</taxon>
        <taxon>Enterococcus</taxon>
    </lineage>
</organism>
<comment type="pathway">
    <text evidence="2">Cell wall biogenesis; lipoteichoic acid biosynthesis.</text>
</comment>
<keyword evidence="6 7" id="KW-0472">Membrane</keyword>
<reference evidence="9 10" key="1">
    <citation type="submission" date="2021-03" db="EMBL/GenBank/DDBJ databases">
        <authorList>
            <person name="Gilmore M.S."/>
            <person name="Schwartzman J."/>
            <person name="Van Tyne D."/>
            <person name="Martin M."/>
            <person name="Earl A.M."/>
            <person name="Manson A.L."/>
            <person name="Straub T."/>
            <person name="Salamzade R."/>
            <person name="Saavedra J."/>
            <person name="Lebreton F."/>
            <person name="Prichula J."/>
            <person name="Schaufler K."/>
            <person name="Gaca A."/>
            <person name="Sgardioli B."/>
            <person name="Wagenaar J."/>
            <person name="Strong T."/>
        </authorList>
    </citation>
    <scope>NUCLEOTIDE SEQUENCE [LARGE SCALE GENOMIC DNA]</scope>
    <source>
        <strain evidence="9 10">DIV2402</strain>
    </source>
</reference>
<evidence type="ECO:0000256" key="5">
    <source>
        <dbReference type="ARBA" id="ARBA00022989"/>
    </source>
</evidence>
<evidence type="ECO:0000256" key="3">
    <source>
        <dbReference type="ARBA" id="ARBA00022475"/>
    </source>
</evidence>
<dbReference type="SUPFAM" id="SSF53649">
    <property type="entry name" value="Alkaline phosphatase-like"/>
    <property type="match status" value="1"/>
</dbReference>
<feature type="domain" description="Sulfatase N-terminal" evidence="8">
    <location>
        <begin position="254"/>
        <end position="551"/>
    </location>
</feature>
<dbReference type="Proteomes" id="UP000664701">
    <property type="component" value="Chromosome"/>
</dbReference>
<dbReference type="RefSeq" id="WP_207942111.1">
    <property type="nucleotide sequence ID" value="NZ_CP147251.1"/>
</dbReference>
<evidence type="ECO:0000256" key="1">
    <source>
        <dbReference type="ARBA" id="ARBA00004651"/>
    </source>
</evidence>
<dbReference type="EMBL" id="CP147251">
    <property type="protein sequence ID" value="WYJ78302.1"/>
    <property type="molecule type" value="Genomic_DNA"/>
</dbReference>
<evidence type="ECO:0000259" key="8">
    <source>
        <dbReference type="Pfam" id="PF00884"/>
    </source>
</evidence>
<dbReference type="InterPro" id="IPR017850">
    <property type="entry name" value="Alkaline_phosphatase_core_sf"/>
</dbReference>
<feature type="transmembrane region" description="Helical" evidence="7">
    <location>
        <begin position="199"/>
        <end position="216"/>
    </location>
</feature>
<evidence type="ECO:0000313" key="10">
    <source>
        <dbReference type="Proteomes" id="UP000664701"/>
    </source>
</evidence>
<feature type="transmembrane region" description="Helical" evidence="7">
    <location>
        <begin position="102"/>
        <end position="122"/>
    </location>
</feature>
<dbReference type="InterPro" id="IPR050448">
    <property type="entry name" value="OpgB/LTA_synthase_biosynth"/>
</dbReference>
<comment type="subcellular location">
    <subcellularLocation>
        <location evidence="1">Cell membrane</location>
        <topology evidence="1">Multi-pass membrane protein</topology>
    </subcellularLocation>
</comment>
<accession>A0ABZ2SRA8</accession>
<feature type="transmembrane region" description="Helical" evidence="7">
    <location>
        <begin position="25"/>
        <end position="42"/>
    </location>
</feature>
<protein>
    <submittedName>
        <fullName evidence="9">Phosphoglycerol transferase</fullName>
    </submittedName>
</protein>
<gene>
    <name evidence="9" type="ORF">DOK78_002959</name>
</gene>
<dbReference type="InterPro" id="IPR000917">
    <property type="entry name" value="Sulfatase_N"/>
</dbReference>
<dbReference type="CDD" id="cd16015">
    <property type="entry name" value="LTA_synthase"/>
    <property type="match status" value="1"/>
</dbReference>
<feature type="transmembrane region" description="Helical" evidence="7">
    <location>
        <begin position="156"/>
        <end position="178"/>
    </location>
</feature>
<proteinExistence type="predicted"/>
<keyword evidence="3" id="KW-1003">Cell membrane</keyword>